<sequence length="80" mass="8497">MMWPIPEMCWGPGSGCDNLVSKPLCQSVLVCRQGRRASKAGALKGVMCLICTCSPPYSTRPLGSSMASSSIETPKLSEFA</sequence>
<proteinExistence type="predicted"/>
<evidence type="ECO:0000313" key="3">
    <source>
        <dbReference type="Proteomes" id="UP000290289"/>
    </source>
</evidence>
<accession>A0A498J3L4</accession>
<evidence type="ECO:0000256" key="1">
    <source>
        <dbReference type="SAM" id="MobiDB-lite"/>
    </source>
</evidence>
<dbReference type="Proteomes" id="UP000290289">
    <property type="component" value="Chromosome 9"/>
</dbReference>
<comment type="caution">
    <text evidence="2">The sequence shown here is derived from an EMBL/GenBank/DDBJ whole genome shotgun (WGS) entry which is preliminary data.</text>
</comment>
<keyword evidence="3" id="KW-1185">Reference proteome</keyword>
<reference evidence="2" key="1">
    <citation type="submission" date="2018-10" db="EMBL/GenBank/DDBJ databases">
        <title>A high-quality apple genome assembly.</title>
        <authorList>
            <person name="Hu J."/>
        </authorList>
    </citation>
    <scope>NUCLEOTIDE SEQUENCE [LARGE SCALE GENOMIC DNA]</scope>
    <source>
        <tissue evidence="2">Young leaf</tissue>
    </source>
</reference>
<name>A0A498J3L4_MALDO</name>
<organism evidence="2 3">
    <name type="scientific">Malus domestica</name>
    <name type="common">Apple</name>
    <name type="synonym">Pyrus malus</name>
    <dbReference type="NCBI Taxonomy" id="3750"/>
    <lineage>
        <taxon>Eukaryota</taxon>
        <taxon>Viridiplantae</taxon>
        <taxon>Streptophyta</taxon>
        <taxon>Embryophyta</taxon>
        <taxon>Tracheophyta</taxon>
        <taxon>Spermatophyta</taxon>
        <taxon>Magnoliopsida</taxon>
        <taxon>eudicotyledons</taxon>
        <taxon>Gunneridae</taxon>
        <taxon>Pentapetalae</taxon>
        <taxon>rosids</taxon>
        <taxon>fabids</taxon>
        <taxon>Rosales</taxon>
        <taxon>Rosaceae</taxon>
        <taxon>Amygdaloideae</taxon>
        <taxon>Maleae</taxon>
        <taxon>Malus</taxon>
    </lineage>
</organism>
<protein>
    <submittedName>
        <fullName evidence="2">Uncharacterized protein</fullName>
    </submittedName>
</protein>
<feature type="compositionally biased region" description="Polar residues" evidence="1">
    <location>
        <begin position="61"/>
        <end position="72"/>
    </location>
</feature>
<dbReference type="EMBL" id="RDQH01000335">
    <property type="protein sequence ID" value="RXH88502.1"/>
    <property type="molecule type" value="Genomic_DNA"/>
</dbReference>
<gene>
    <name evidence="2" type="ORF">DVH24_000101</name>
</gene>
<evidence type="ECO:0000313" key="2">
    <source>
        <dbReference type="EMBL" id="RXH88502.1"/>
    </source>
</evidence>
<feature type="region of interest" description="Disordered" evidence="1">
    <location>
        <begin position="61"/>
        <end position="80"/>
    </location>
</feature>
<dbReference type="AlphaFoldDB" id="A0A498J3L4"/>